<dbReference type="Proteomes" id="UP001177021">
    <property type="component" value="Unassembled WGS sequence"/>
</dbReference>
<comment type="caution">
    <text evidence="1">The sequence shown here is derived from an EMBL/GenBank/DDBJ whole genome shotgun (WGS) entry which is preliminary data.</text>
</comment>
<sequence>MDYPGFGLSEGIHCYIPSFDSLVADVIEIYSKIKGTLNDVIEIRMLKLNIANLIVRKGSIIVYDSSMSTLNVQGMRLPIPPRGVMVKI</sequence>
<accession>A0ACB0LJR6</accession>
<organism evidence="1 2">
    <name type="scientific">Trifolium pratense</name>
    <name type="common">Red clover</name>
    <dbReference type="NCBI Taxonomy" id="57577"/>
    <lineage>
        <taxon>Eukaryota</taxon>
        <taxon>Viridiplantae</taxon>
        <taxon>Streptophyta</taxon>
        <taxon>Embryophyta</taxon>
        <taxon>Tracheophyta</taxon>
        <taxon>Spermatophyta</taxon>
        <taxon>Magnoliopsida</taxon>
        <taxon>eudicotyledons</taxon>
        <taxon>Gunneridae</taxon>
        <taxon>Pentapetalae</taxon>
        <taxon>rosids</taxon>
        <taxon>fabids</taxon>
        <taxon>Fabales</taxon>
        <taxon>Fabaceae</taxon>
        <taxon>Papilionoideae</taxon>
        <taxon>50 kb inversion clade</taxon>
        <taxon>NPAAA clade</taxon>
        <taxon>Hologalegina</taxon>
        <taxon>IRL clade</taxon>
        <taxon>Trifolieae</taxon>
        <taxon>Trifolium</taxon>
    </lineage>
</organism>
<keyword evidence="2" id="KW-1185">Reference proteome</keyword>
<evidence type="ECO:0000313" key="1">
    <source>
        <dbReference type="EMBL" id="CAJ2668875.1"/>
    </source>
</evidence>
<reference evidence="1" key="1">
    <citation type="submission" date="2023-10" db="EMBL/GenBank/DDBJ databases">
        <authorList>
            <person name="Rodriguez Cubillos JULIANA M."/>
            <person name="De Vega J."/>
        </authorList>
    </citation>
    <scope>NUCLEOTIDE SEQUENCE</scope>
</reference>
<dbReference type="EMBL" id="CASHSV030000615">
    <property type="protein sequence ID" value="CAJ2668875.1"/>
    <property type="molecule type" value="Genomic_DNA"/>
</dbReference>
<proteinExistence type="predicted"/>
<protein>
    <submittedName>
        <fullName evidence="1">Uncharacterized protein</fullName>
    </submittedName>
</protein>
<name>A0ACB0LJR6_TRIPR</name>
<evidence type="ECO:0000313" key="2">
    <source>
        <dbReference type="Proteomes" id="UP001177021"/>
    </source>
</evidence>
<gene>
    <name evidence="1" type="ORF">MILVUS5_LOCUS33184</name>
</gene>